<organism evidence="6">
    <name type="scientific">Culicoides sonorensis</name>
    <name type="common">Biting midge</name>
    <dbReference type="NCBI Taxonomy" id="179676"/>
    <lineage>
        <taxon>Eukaryota</taxon>
        <taxon>Metazoa</taxon>
        <taxon>Ecdysozoa</taxon>
        <taxon>Arthropoda</taxon>
        <taxon>Hexapoda</taxon>
        <taxon>Insecta</taxon>
        <taxon>Pterygota</taxon>
        <taxon>Neoptera</taxon>
        <taxon>Endopterygota</taxon>
        <taxon>Diptera</taxon>
        <taxon>Nematocera</taxon>
        <taxon>Chironomoidea</taxon>
        <taxon>Ceratopogonidae</taxon>
        <taxon>Ceratopogoninae</taxon>
        <taxon>Culicoides</taxon>
        <taxon>Monoculicoides</taxon>
    </lineage>
</organism>
<keyword evidence="2" id="KW-0862">Zinc</keyword>
<dbReference type="Pfam" id="PF13639">
    <property type="entry name" value="zf-RING_2"/>
    <property type="match status" value="1"/>
</dbReference>
<evidence type="ECO:0000256" key="3">
    <source>
        <dbReference type="PROSITE-ProRule" id="PRU00175"/>
    </source>
</evidence>
<gene>
    <name evidence="6" type="primary">CSON009721</name>
</gene>
<dbReference type="Gene3D" id="3.30.40.10">
    <property type="entry name" value="Zinc/RING finger domain, C3HC4 (zinc finger)"/>
    <property type="match status" value="1"/>
</dbReference>
<feature type="domain" description="RING-type" evidence="5">
    <location>
        <begin position="4"/>
        <end position="47"/>
    </location>
</feature>
<evidence type="ECO:0000256" key="1">
    <source>
        <dbReference type="ARBA" id="ARBA00022771"/>
    </source>
</evidence>
<name>A0A336K3D0_CULSO</name>
<evidence type="ECO:0000313" key="6">
    <source>
        <dbReference type="EMBL" id="SSW98058.1"/>
    </source>
</evidence>
<dbReference type="GO" id="GO:0008270">
    <property type="term" value="F:zinc ion binding"/>
    <property type="evidence" value="ECO:0007669"/>
    <property type="project" value="UniProtKB-KW"/>
</dbReference>
<reference evidence="7" key="2">
    <citation type="submission" date="2018-07" db="EMBL/GenBank/DDBJ databases">
        <authorList>
            <person name="Quirk P.G."/>
            <person name="Krulwich T.A."/>
        </authorList>
    </citation>
    <scope>NUCLEOTIDE SEQUENCE</scope>
</reference>
<dbReference type="EMBL" id="UFQS01000038">
    <property type="protein sequence ID" value="SSW98058.1"/>
    <property type="molecule type" value="Genomic_DNA"/>
</dbReference>
<feature type="coiled-coil region" evidence="4">
    <location>
        <begin position="120"/>
        <end position="154"/>
    </location>
</feature>
<dbReference type="InterPro" id="IPR013083">
    <property type="entry name" value="Znf_RING/FYVE/PHD"/>
</dbReference>
<evidence type="ECO:0000313" key="7">
    <source>
        <dbReference type="EMBL" id="SSX18444.1"/>
    </source>
</evidence>
<feature type="coiled-coil region" evidence="4">
    <location>
        <begin position="257"/>
        <end position="413"/>
    </location>
</feature>
<sequence length="450" mass="52209">MASCVICLSNFTDEANQQILLNCHHSVHRECLVLWKESAQDQCPLCSEKIVNIENAIPKFKIEFNTTDSYQNMSLPKKELENKPNLEVCRAVKGYVKKLKEVESLLTDKKLEIINLHHLMDEIRENNEVMKRLVETKNAENREMEKNIEELVAKNLTLNTGFFEFRGVYDSIMNEILMKIVGLKIMMTNAMRDGPNKLPLSVIANKIMFAVTEIEHMITLDCPQCRRKVNPKQIYRVILSFETSNSLKLDECHSEIKESNNLLIKSLKSKITDLEQQFKSKEYEKMIIDEKENEIQLLRSQLKTINGSKKLDNSIDELTEQLKCKDAVINQSLMEVKEIEQMLLDLERASRAELKQNEIKISELSLKLNAKDQTLNDLESKSKLSENKYQKEIQRLKDKLKEACSEIQFLQSKLTQISSVIDDFKIEQVFKNFKTEDIPKSVTVDDLLQI</sequence>
<evidence type="ECO:0000259" key="5">
    <source>
        <dbReference type="PROSITE" id="PS50089"/>
    </source>
</evidence>
<dbReference type="InterPro" id="IPR001841">
    <property type="entry name" value="Znf_RING"/>
</dbReference>
<dbReference type="SUPFAM" id="SSF57850">
    <property type="entry name" value="RING/U-box"/>
    <property type="match status" value="1"/>
</dbReference>
<reference evidence="6" key="1">
    <citation type="submission" date="2018-04" db="EMBL/GenBank/DDBJ databases">
        <authorList>
            <person name="Go L.Y."/>
            <person name="Mitchell J.A."/>
        </authorList>
    </citation>
    <scope>NUCLEOTIDE SEQUENCE</scope>
    <source>
        <tissue evidence="6">Whole organism</tissue>
    </source>
</reference>
<evidence type="ECO:0000256" key="2">
    <source>
        <dbReference type="ARBA" id="ARBA00022833"/>
    </source>
</evidence>
<dbReference type="AlphaFoldDB" id="A0A336K3D0"/>
<keyword evidence="4" id="KW-0175">Coiled coil</keyword>
<keyword evidence="1 3" id="KW-0863">Zinc-finger</keyword>
<protein>
    <submittedName>
        <fullName evidence="6">CSON009721 protein</fullName>
    </submittedName>
</protein>
<dbReference type="VEuPathDB" id="VectorBase:CSON009721"/>
<dbReference type="EMBL" id="UFQT01000038">
    <property type="protein sequence ID" value="SSX18444.1"/>
    <property type="molecule type" value="Genomic_DNA"/>
</dbReference>
<dbReference type="CDD" id="cd16448">
    <property type="entry name" value="RING-H2"/>
    <property type="match status" value="1"/>
</dbReference>
<dbReference type="PROSITE" id="PS50089">
    <property type="entry name" value="ZF_RING_2"/>
    <property type="match status" value="1"/>
</dbReference>
<accession>A0A336K3D0</accession>
<proteinExistence type="predicted"/>
<evidence type="ECO:0000256" key="4">
    <source>
        <dbReference type="SAM" id="Coils"/>
    </source>
</evidence>
<dbReference type="SMART" id="SM00184">
    <property type="entry name" value="RING"/>
    <property type="match status" value="1"/>
</dbReference>
<keyword evidence="1 3" id="KW-0479">Metal-binding</keyword>